<reference evidence="5 6" key="1">
    <citation type="submission" date="2024-11" db="EMBL/GenBank/DDBJ databases">
        <title>A near-complete genome assembly of Cinchona calisaya.</title>
        <authorList>
            <person name="Lian D.C."/>
            <person name="Zhao X.W."/>
            <person name="Wei L."/>
        </authorList>
    </citation>
    <scope>NUCLEOTIDE SEQUENCE [LARGE SCALE GENOMIC DNA]</scope>
    <source>
        <tissue evidence="5">Nenye</tissue>
    </source>
</reference>
<evidence type="ECO:0000313" key="5">
    <source>
        <dbReference type="EMBL" id="KAL3533827.1"/>
    </source>
</evidence>
<name>A0ABD3ARI1_9GENT</name>
<evidence type="ECO:0008006" key="7">
    <source>
        <dbReference type="Google" id="ProtNLM"/>
    </source>
</evidence>
<accession>A0ABD3ARI1</accession>
<sequence>MYYGLETPIAHRFINGTKEQVLYGVNFAYGGTGVFDTGNGNPDMTSQIDLLKKLLMDSVITKADLESSLCLLSVAGNDYAAYLLHNGKIEDLQEFIRRVVNQLAKDLKTLHDMGARKIAVPSMPPQGCAPMFAESFTKCNDTINLLVVAHDLFLNKAVDDLNRESGDSSYYMPDFYNMFRKAYDSGN</sequence>
<dbReference type="EMBL" id="JBJUIK010000003">
    <property type="protein sequence ID" value="KAL3533827.1"/>
    <property type="molecule type" value="Genomic_DNA"/>
</dbReference>
<organism evidence="5 6">
    <name type="scientific">Cinchona calisaya</name>
    <dbReference type="NCBI Taxonomy" id="153742"/>
    <lineage>
        <taxon>Eukaryota</taxon>
        <taxon>Viridiplantae</taxon>
        <taxon>Streptophyta</taxon>
        <taxon>Embryophyta</taxon>
        <taxon>Tracheophyta</taxon>
        <taxon>Spermatophyta</taxon>
        <taxon>Magnoliopsida</taxon>
        <taxon>eudicotyledons</taxon>
        <taxon>Gunneridae</taxon>
        <taxon>Pentapetalae</taxon>
        <taxon>asterids</taxon>
        <taxon>lamiids</taxon>
        <taxon>Gentianales</taxon>
        <taxon>Rubiaceae</taxon>
        <taxon>Cinchonoideae</taxon>
        <taxon>Cinchoneae</taxon>
        <taxon>Cinchona</taxon>
    </lineage>
</organism>
<proteinExistence type="inferred from homology"/>
<dbReference type="PANTHER" id="PTHR46020:SF32">
    <property type="entry name" value="GDSL ESTERASE_LIPASE"/>
    <property type="match status" value="1"/>
</dbReference>
<dbReference type="Pfam" id="PF00657">
    <property type="entry name" value="Lipase_GDSL"/>
    <property type="match status" value="1"/>
</dbReference>
<protein>
    <recommendedName>
        <fullName evidence="7">GDSL esterase/lipase</fullName>
    </recommendedName>
</protein>
<dbReference type="Gene3D" id="3.40.50.1110">
    <property type="entry name" value="SGNH hydrolase"/>
    <property type="match status" value="1"/>
</dbReference>
<evidence type="ECO:0000256" key="4">
    <source>
        <dbReference type="ARBA" id="ARBA00023098"/>
    </source>
</evidence>
<comment type="caution">
    <text evidence="5">The sequence shown here is derived from an EMBL/GenBank/DDBJ whole genome shotgun (WGS) entry which is preliminary data.</text>
</comment>
<evidence type="ECO:0000256" key="3">
    <source>
        <dbReference type="ARBA" id="ARBA00022963"/>
    </source>
</evidence>
<keyword evidence="4" id="KW-0443">Lipid metabolism</keyword>
<dbReference type="InterPro" id="IPR036514">
    <property type="entry name" value="SGNH_hydro_sf"/>
</dbReference>
<gene>
    <name evidence="5" type="ORF">ACH5RR_007348</name>
</gene>
<dbReference type="GO" id="GO:0016042">
    <property type="term" value="P:lipid catabolic process"/>
    <property type="evidence" value="ECO:0007669"/>
    <property type="project" value="UniProtKB-KW"/>
</dbReference>
<evidence type="ECO:0000256" key="2">
    <source>
        <dbReference type="ARBA" id="ARBA00022801"/>
    </source>
</evidence>
<dbReference type="Proteomes" id="UP001630127">
    <property type="component" value="Unassembled WGS sequence"/>
</dbReference>
<keyword evidence="2" id="KW-0378">Hydrolase</keyword>
<dbReference type="AlphaFoldDB" id="A0ABD3ARI1"/>
<keyword evidence="6" id="KW-1185">Reference proteome</keyword>
<dbReference type="InterPro" id="IPR001087">
    <property type="entry name" value="GDSL"/>
</dbReference>
<evidence type="ECO:0000313" key="6">
    <source>
        <dbReference type="Proteomes" id="UP001630127"/>
    </source>
</evidence>
<keyword evidence="3" id="KW-0442">Lipid degradation</keyword>
<dbReference type="GO" id="GO:0016787">
    <property type="term" value="F:hydrolase activity"/>
    <property type="evidence" value="ECO:0007669"/>
    <property type="project" value="UniProtKB-KW"/>
</dbReference>
<evidence type="ECO:0000256" key="1">
    <source>
        <dbReference type="ARBA" id="ARBA00008668"/>
    </source>
</evidence>
<dbReference type="PANTHER" id="PTHR46020">
    <property type="entry name" value="OSJNBB0059K02.9 PROTEIN"/>
    <property type="match status" value="1"/>
</dbReference>
<comment type="similarity">
    <text evidence="1">Belongs to the 'GDSL' lipolytic enzyme family.</text>
</comment>